<gene>
    <name evidence="2" type="ORF">JG688_00000048</name>
</gene>
<reference evidence="2" key="1">
    <citation type="submission" date="2021-01" db="EMBL/GenBank/DDBJ databases">
        <title>Phytophthora aleatoria, a newly-described species from Pinus radiata is distinct from Phytophthora cactorum isolates based on comparative genomics.</title>
        <authorList>
            <person name="Mcdougal R."/>
            <person name="Panda P."/>
            <person name="Williams N."/>
            <person name="Studholme D.J."/>
        </authorList>
    </citation>
    <scope>NUCLEOTIDE SEQUENCE</scope>
    <source>
        <strain evidence="2">NZFS 4037</strain>
    </source>
</reference>
<dbReference type="AlphaFoldDB" id="A0A8J5IZE4"/>
<organism evidence="2 3">
    <name type="scientific">Phytophthora aleatoria</name>
    <dbReference type="NCBI Taxonomy" id="2496075"/>
    <lineage>
        <taxon>Eukaryota</taxon>
        <taxon>Sar</taxon>
        <taxon>Stramenopiles</taxon>
        <taxon>Oomycota</taxon>
        <taxon>Peronosporomycetes</taxon>
        <taxon>Peronosporales</taxon>
        <taxon>Peronosporaceae</taxon>
        <taxon>Phytophthora</taxon>
    </lineage>
</organism>
<dbReference type="Proteomes" id="UP000709295">
    <property type="component" value="Unassembled WGS sequence"/>
</dbReference>
<feature type="signal peptide" evidence="1">
    <location>
        <begin position="1"/>
        <end position="20"/>
    </location>
</feature>
<comment type="caution">
    <text evidence="2">The sequence shown here is derived from an EMBL/GenBank/DDBJ whole genome shotgun (WGS) entry which is preliminary data.</text>
</comment>
<protein>
    <submittedName>
        <fullName evidence="2">Uncharacterized protein</fullName>
    </submittedName>
</protein>
<name>A0A8J5IZE4_9STRA</name>
<proteinExistence type="predicted"/>
<evidence type="ECO:0000313" key="2">
    <source>
        <dbReference type="EMBL" id="KAG6977694.1"/>
    </source>
</evidence>
<dbReference type="EMBL" id="JAENGY010000001">
    <property type="protein sequence ID" value="KAG6977694.1"/>
    <property type="molecule type" value="Genomic_DNA"/>
</dbReference>
<evidence type="ECO:0000313" key="3">
    <source>
        <dbReference type="Proteomes" id="UP000709295"/>
    </source>
</evidence>
<accession>A0A8J5IZE4</accession>
<sequence>MPMMNLAVALVLLALAIADGYTIPPSNSSGPNSAATVINITTIVSDSSRGDQGKNSSLLGEALLTELNDFVLTGSISTSDVWLDAVAGYAAAAGNRVLYRTTTWTLFEGAKYEMVATFWARFRVVNSSASSTSPLLICAMVAEWGAGSSESDAAQAAVEMVDRLQDNCGENDTVALAFTSAATDTVSGYLEGKIAVNDAVALIRL</sequence>
<feature type="chain" id="PRO_5035168556" evidence="1">
    <location>
        <begin position="21"/>
        <end position="205"/>
    </location>
</feature>
<keyword evidence="3" id="KW-1185">Reference proteome</keyword>
<evidence type="ECO:0000256" key="1">
    <source>
        <dbReference type="SAM" id="SignalP"/>
    </source>
</evidence>
<keyword evidence="1" id="KW-0732">Signal</keyword>